<dbReference type="Pfam" id="PF02631">
    <property type="entry name" value="RecX_HTH2"/>
    <property type="match status" value="1"/>
</dbReference>
<comment type="subcellular location">
    <subcellularLocation>
        <location evidence="1 5">Cytoplasm</location>
    </subcellularLocation>
</comment>
<dbReference type="AlphaFoldDB" id="A0A3N0B1J5"/>
<dbReference type="Gene3D" id="1.10.10.10">
    <property type="entry name" value="Winged helix-like DNA-binding domain superfamily/Winged helix DNA-binding domain"/>
    <property type="match status" value="2"/>
</dbReference>
<dbReference type="InterPro" id="IPR036388">
    <property type="entry name" value="WH-like_DNA-bd_sf"/>
</dbReference>
<accession>A0A3N0B1J5</accession>
<evidence type="ECO:0000256" key="3">
    <source>
        <dbReference type="ARBA" id="ARBA00018111"/>
    </source>
</evidence>
<evidence type="ECO:0000313" key="8">
    <source>
        <dbReference type="EMBL" id="RNL40982.1"/>
    </source>
</evidence>
<dbReference type="HAMAP" id="MF_01114">
    <property type="entry name" value="RecX"/>
    <property type="match status" value="1"/>
</dbReference>
<dbReference type="InterPro" id="IPR053924">
    <property type="entry name" value="RecX_HTH_2nd"/>
</dbReference>
<organism evidence="8 9">
    <name type="scientific">Slackia equolifaciens</name>
    <dbReference type="NCBI Taxonomy" id="498718"/>
    <lineage>
        <taxon>Bacteria</taxon>
        <taxon>Bacillati</taxon>
        <taxon>Actinomycetota</taxon>
        <taxon>Coriobacteriia</taxon>
        <taxon>Eggerthellales</taxon>
        <taxon>Eggerthellaceae</taxon>
        <taxon>Slackia</taxon>
    </lineage>
</organism>
<keyword evidence="9" id="KW-1185">Reference proteome</keyword>
<dbReference type="GO" id="GO:0006282">
    <property type="term" value="P:regulation of DNA repair"/>
    <property type="evidence" value="ECO:0007669"/>
    <property type="project" value="UniProtKB-UniRule"/>
</dbReference>
<evidence type="ECO:0000256" key="4">
    <source>
        <dbReference type="ARBA" id="ARBA00022490"/>
    </source>
</evidence>
<evidence type="ECO:0000259" key="7">
    <source>
        <dbReference type="Pfam" id="PF21982"/>
    </source>
</evidence>
<name>A0A3N0B1J5_9ACTN</name>
<keyword evidence="4 5" id="KW-0963">Cytoplasm</keyword>
<evidence type="ECO:0000259" key="6">
    <source>
        <dbReference type="Pfam" id="PF02631"/>
    </source>
</evidence>
<dbReference type="OrthoDB" id="3192133at2"/>
<dbReference type="EMBL" id="QIBX01000003">
    <property type="protein sequence ID" value="RNL40982.1"/>
    <property type="molecule type" value="Genomic_DNA"/>
</dbReference>
<comment type="function">
    <text evidence="5">Modulates RecA activity.</text>
</comment>
<reference evidence="9" key="1">
    <citation type="submission" date="2018-05" db="EMBL/GenBank/DDBJ databases">
        <title>Genome Sequencing of selected type strains of the family Eggerthellaceae.</title>
        <authorList>
            <person name="Danylec N."/>
            <person name="Stoll D.A."/>
            <person name="Doetsch A."/>
            <person name="Huch M."/>
        </authorList>
    </citation>
    <scope>NUCLEOTIDE SEQUENCE [LARGE SCALE GENOMIC DNA]</scope>
    <source>
        <strain evidence="9">DSM 24851</strain>
    </source>
</reference>
<dbReference type="PANTHER" id="PTHR33602:SF1">
    <property type="entry name" value="REGULATORY PROTEIN RECX FAMILY PROTEIN"/>
    <property type="match status" value="1"/>
</dbReference>
<proteinExistence type="inferred from homology"/>
<dbReference type="Proteomes" id="UP000269591">
    <property type="component" value="Unassembled WGS sequence"/>
</dbReference>
<dbReference type="PANTHER" id="PTHR33602">
    <property type="entry name" value="REGULATORY PROTEIN RECX FAMILY PROTEIN"/>
    <property type="match status" value="1"/>
</dbReference>
<evidence type="ECO:0000256" key="5">
    <source>
        <dbReference type="HAMAP-Rule" id="MF_01114"/>
    </source>
</evidence>
<dbReference type="InterPro" id="IPR003783">
    <property type="entry name" value="Regulatory_RecX"/>
</dbReference>
<dbReference type="GO" id="GO:0005737">
    <property type="term" value="C:cytoplasm"/>
    <property type="evidence" value="ECO:0007669"/>
    <property type="project" value="UniProtKB-SubCell"/>
</dbReference>
<dbReference type="InterPro" id="IPR053926">
    <property type="entry name" value="RecX_HTH_1st"/>
</dbReference>
<dbReference type="Pfam" id="PF21982">
    <property type="entry name" value="RecX_HTH1"/>
    <property type="match status" value="1"/>
</dbReference>
<comment type="caution">
    <text evidence="8">The sequence shown here is derived from an EMBL/GenBank/DDBJ whole genome shotgun (WGS) entry which is preliminary data.</text>
</comment>
<feature type="domain" description="RecX first three-helical" evidence="7">
    <location>
        <begin position="31"/>
        <end position="69"/>
    </location>
</feature>
<evidence type="ECO:0000256" key="2">
    <source>
        <dbReference type="ARBA" id="ARBA00009695"/>
    </source>
</evidence>
<gene>
    <name evidence="5" type="primary">recX</name>
    <name evidence="8" type="ORF">DMP06_03015</name>
</gene>
<dbReference type="RefSeq" id="WP_123208266.1">
    <property type="nucleotide sequence ID" value="NZ_JBHTHO010000001.1"/>
</dbReference>
<comment type="similarity">
    <text evidence="2 5">Belongs to the RecX family.</text>
</comment>
<protein>
    <recommendedName>
        <fullName evidence="3 5">Regulatory protein RecX</fullName>
    </recommendedName>
</protein>
<feature type="domain" description="RecX second three-helical" evidence="6">
    <location>
        <begin position="77"/>
        <end position="113"/>
    </location>
</feature>
<evidence type="ECO:0000256" key="1">
    <source>
        <dbReference type="ARBA" id="ARBA00004496"/>
    </source>
</evidence>
<evidence type="ECO:0000313" key="9">
    <source>
        <dbReference type="Proteomes" id="UP000269591"/>
    </source>
</evidence>
<sequence>MPVIDEELLAKLSAVQLEPVVREASEGEEKAFAKIQRLISVRERCESELRARLLRDGFASEDAESALRRAVSCGLVDDLRYAGVLIRSRIAQGRGRSGIVAELERVGIDASLVPGWPDEYFPEDAPSEFERALELLRRKPSRSKDVRGAAFRRLIGKGYSQQVAYDAARRYAEEVSGFGSAPRSTYF</sequence>